<organism evidence="1 2">
    <name type="scientific">Vigna mungo</name>
    <name type="common">Black gram</name>
    <name type="synonym">Phaseolus mungo</name>
    <dbReference type="NCBI Taxonomy" id="3915"/>
    <lineage>
        <taxon>Eukaryota</taxon>
        <taxon>Viridiplantae</taxon>
        <taxon>Streptophyta</taxon>
        <taxon>Embryophyta</taxon>
        <taxon>Tracheophyta</taxon>
        <taxon>Spermatophyta</taxon>
        <taxon>Magnoliopsida</taxon>
        <taxon>eudicotyledons</taxon>
        <taxon>Gunneridae</taxon>
        <taxon>Pentapetalae</taxon>
        <taxon>rosids</taxon>
        <taxon>fabids</taxon>
        <taxon>Fabales</taxon>
        <taxon>Fabaceae</taxon>
        <taxon>Papilionoideae</taxon>
        <taxon>50 kb inversion clade</taxon>
        <taxon>NPAAA clade</taxon>
        <taxon>indigoferoid/millettioid clade</taxon>
        <taxon>Phaseoleae</taxon>
        <taxon>Vigna</taxon>
    </lineage>
</organism>
<keyword evidence="2" id="KW-1185">Reference proteome</keyword>
<proteinExistence type="predicted"/>
<dbReference type="EMBL" id="CP144692">
    <property type="protein sequence ID" value="WVY96877.1"/>
    <property type="molecule type" value="Genomic_DNA"/>
</dbReference>
<dbReference type="Proteomes" id="UP001374535">
    <property type="component" value="Chromosome 9"/>
</dbReference>
<evidence type="ECO:0000313" key="1">
    <source>
        <dbReference type="EMBL" id="WVY96877.1"/>
    </source>
</evidence>
<evidence type="ECO:0000313" key="2">
    <source>
        <dbReference type="Proteomes" id="UP001374535"/>
    </source>
</evidence>
<reference evidence="1 2" key="1">
    <citation type="journal article" date="2023" name="Life. Sci Alliance">
        <title>Evolutionary insights into 3D genome organization and epigenetic landscape of Vigna mungo.</title>
        <authorList>
            <person name="Junaid A."/>
            <person name="Singh B."/>
            <person name="Bhatia S."/>
        </authorList>
    </citation>
    <scope>NUCLEOTIDE SEQUENCE [LARGE SCALE GENOMIC DNA]</scope>
    <source>
        <strain evidence="1">Urdbean</strain>
    </source>
</reference>
<protein>
    <submittedName>
        <fullName evidence="1">Uncharacterized protein</fullName>
    </submittedName>
</protein>
<name>A0AAQ3MTC9_VIGMU</name>
<gene>
    <name evidence="1" type="ORF">V8G54_029028</name>
</gene>
<accession>A0AAQ3MTC9</accession>
<sequence>MINEEGILAEVEIEEGNWERRVWKSEGRNLCQTASDSAADWKVDETRESLQASLGDVKERIVAMQPSGRLLNSSAIGSLAVKGMASATRLLKKRKIRVEDIEVDVVFGSVWMDSVPSCFLLGLGSILENCFSTSYSVTRLGERKTVGVVEEAGVFEEEEMEIEFAGKVKRSLSFGGGLDEVEKGGGKL</sequence>
<dbReference type="AlphaFoldDB" id="A0AAQ3MTC9"/>